<dbReference type="RefSeq" id="WP_249320107.1">
    <property type="nucleotide sequence ID" value="NZ_JACRSN010000018.1"/>
</dbReference>
<dbReference type="AlphaFoldDB" id="A0A926DA85"/>
<dbReference type="InterPro" id="IPR001460">
    <property type="entry name" value="PCN-bd_Tpept"/>
</dbReference>
<dbReference type="InterPro" id="IPR050515">
    <property type="entry name" value="Beta-lactam/transpept"/>
</dbReference>
<dbReference type="Pfam" id="PF00905">
    <property type="entry name" value="Transpeptidase"/>
    <property type="match status" value="1"/>
</dbReference>
<dbReference type="InterPro" id="IPR012338">
    <property type="entry name" value="Beta-lactam/transpept-like"/>
</dbReference>
<keyword evidence="1" id="KW-1133">Transmembrane helix</keyword>
<protein>
    <submittedName>
        <fullName evidence="3">Penicillin-binding protein</fullName>
    </submittedName>
</protein>
<dbReference type="PANTHER" id="PTHR30627">
    <property type="entry name" value="PEPTIDOGLYCAN D,D-TRANSPEPTIDASE"/>
    <property type="match status" value="1"/>
</dbReference>
<keyword evidence="4" id="KW-1185">Reference proteome</keyword>
<proteinExistence type="predicted"/>
<dbReference type="Proteomes" id="UP000651482">
    <property type="component" value="Unassembled WGS sequence"/>
</dbReference>
<comment type="caution">
    <text evidence="3">The sequence shown here is derived from an EMBL/GenBank/DDBJ whole genome shotgun (WGS) entry which is preliminary data.</text>
</comment>
<dbReference type="SUPFAM" id="SSF56601">
    <property type="entry name" value="beta-lactamase/transpeptidase-like"/>
    <property type="match status" value="1"/>
</dbReference>
<dbReference type="EMBL" id="JACRSN010000018">
    <property type="protein sequence ID" value="MBC8534526.1"/>
    <property type="molecule type" value="Genomic_DNA"/>
</dbReference>
<evidence type="ECO:0000256" key="1">
    <source>
        <dbReference type="SAM" id="Phobius"/>
    </source>
</evidence>
<evidence type="ECO:0000259" key="2">
    <source>
        <dbReference type="Pfam" id="PF00905"/>
    </source>
</evidence>
<dbReference type="Gene3D" id="3.90.1310.10">
    <property type="entry name" value="Penicillin-binding protein 2a (Domain 2)"/>
    <property type="match status" value="1"/>
</dbReference>
<accession>A0A926DA85</accession>
<name>A0A926DA85_9FIRM</name>
<dbReference type="Gene3D" id="3.40.710.10">
    <property type="entry name" value="DD-peptidase/beta-lactamase superfamily"/>
    <property type="match status" value="1"/>
</dbReference>
<keyword evidence="1" id="KW-0812">Transmembrane</keyword>
<dbReference type="GO" id="GO:0005886">
    <property type="term" value="C:plasma membrane"/>
    <property type="evidence" value="ECO:0007669"/>
    <property type="project" value="TreeGrafter"/>
</dbReference>
<gene>
    <name evidence="3" type="ORF">IAG03_11130</name>
</gene>
<feature type="transmembrane region" description="Helical" evidence="1">
    <location>
        <begin position="9"/>
        <end position="31"/>
    </location>
</feature>
<dbReference type="GO" id="GO:0008658">
    <property type="term" value="F:penicillin binding"/>
    <property type="evidence" value="ECO:0007669"/>
    <property type="project" value="InterPro"/>
</dbReference>
<keyword evidence="1" id="KW-0472">Membrane</keyword>
<evidence type="ECO:0000313" key="4">
    <source>
        <dbReference type="Proteomes" id="UP000651482"/>
    </source>
</evidence>
<feature type="domain" description="Penicillin-binding protein transpeptidase" evidence="2">
    <location>
        <begin position="150"/>
        <end position="452"/>
    </location>
</feature>
<sequence length="460" mass="49280">MKTVGKRSLFLYLIAAGFLVGMMWFLIRLILNGSDWVSQPYNGYLMSGESYTVAGDILDRNGETLATSKEGARTYALDDLTRKAVLHTVGDTDGYISTSIQQLYRSELSGYNFFTGLASPTGTSSGNTVTLTIDSTLCQTAYELLGGKKGAVFLYNYTTGETLCKVSAPSFDPENVPEDLESNDYYDGAYLDRTLSSAFTPGSIFKVVTTACAIENLPDWETEEYTCSGSVVIGDNEITCLGEHGTIGIAEGLKVSCNVVFAELAVQLGAEKMSETAKELGFNSALTFDGIDLAESVYQVERAKSNELAWSGIGQYTDLVNPCHMAMLMGAIANDGTPVEPYVVKKITNAIGIPVKSGATKKLSPFLDRQTARTLQTLLRANVEEYYGDDLFPGMEVCAKTGTAQVGEGREDTAWMIGFSENNDTPYAFAVVVEEGGFGISAAAPIASALMQALAEAAAS</sequence>
<dbReference type="GO" id="GO:0071555">
    <property type="term" value="P:cell wall organization"/>
    <property type="evidence" value="ECO:0007669"/>
    <property type="project" value="TreeGrafter"/>
</dbReference>
<evidence type="ECO:0000313" key="3">
    <source>
        <dbReference type="EMBL" id="MBC8534526.1"/>
    </source>
</evidence>
<reference evidence="3" key="1">
    <citation type="submission" date="2020-08" db="EMBL/GenBank/DDBJ databases">
        <title>Genome public.</title>
        <authorList>
            <person name="Liu C."/>
            <person name="Sun Q."/>
        </authorList>
    </citation>
    <scope>NUCLEOTIDE SEQUENCE</scope>
    <source>
        <strain evidence="3">NSJ-40</strain>
    </source>
</reference>
<dbReference type="GO" id="GO:0071972">
    <property type="term" value="F:peptidoglycan L,D-transpeptidase activity"/>
    <property type="evidence" value="ECO:0007669"/>
    <property type="project" value="TreeGrafter"/>
</dbReference>
<dbReference type="PANTHER" id="PTHR30627:SF24">
    <property type="entry name" value="PENICILLIN-BINDING PROTEIN 4B"/>
    <property type="match status" value="1"/>
</dbReference>
<organism evidence="3 4">
    <name type="scientific">Yeguia hominis</name>
    <dbReference type="NCBI Taxonomy" id="2763662"/>
    <lineage>
        <taxon>Bacteria</taxon>
        <taxon>Bacillati</taxon>
        <taxon>Bacillota</taxon>
        <taxon>Clostridia</taxon>
        <taxon>Eubacteriales</taxon>
        <taxon>Yeguiaceae</taxon>
        <taxon>Yeguia</taxon>
    </lineage>
</organism>